<reference evidence="2 3" key="1">
    <citation type="submission" date="2017-03" db="EMBL/GenBank/DDBJ databases">
        <title>Genome of the blue death feigning beetle - Asbolus verrucosus.</title>
        <authorList>
            <person name="Rider S.D."/>
        </authorList>
    </citation>
    <scope>NUCLEOTIDE SEQUENCE [LARGE SCALE GENOMIC DNA]</scope>
    <source>
        <strain evidence="2">Butters</strain>
        <tissue evidence="2">Head and leg muscle</tissue>
    </source>
</reference>
<evidence type="ECO:0000256" key="1">
    <source>
        <dbReference type="SAM" id="Phobius"/>
    </source>
</evidence>
<protein>
    <submittedName>
        <fullName evidence="2">Uncharacterized protein</fullName>
    </submittedName>
</protein>
<comment type="caution">
    <text evidence="2">The sequence shown here is derived from an EMBL/GenBank/DDBJ whole genome shotgun (WGS) entry which is preliminary data.</text>
</comment>
<dbReference type="EMBL" id="QDEB01049499">
    <property type="protein sequence ID" value="RZC37775.1"/>
    <property type="molecule type" value="Genomic_DNA"/>
</dbReference>
<gene>
    <name evidence="2" type="ORF">BDFB_013675</name>
</gene>
<keyword evidence="1" id="KW-1133">Transmembrane helix</keyword>
<dbReference type="OrthoDB" id="159395at2759"/>
<sequence>MRFNKQELITLATQPSSRFEKEGILYIRERQDGFFRKSESKYYTFQYLSIIILIGINRYYRSKFAWILISCNNL</sequence>
<keyword evidence="3" id="KW-1185">Reference proteome</keyword>
<accession>A0A482VY85</accession>
<dbReference type="AlphaFoldDB" id="A0A482VY85"/>
<evidence type="ECO:0000313" key="2">
    <source>
        <dbReference type="EMBL" id="RZC37775.1"/>
    </source>
</evidence>
<name>A0A482VY85_ASBVE</name>
<proteinExistence type="predicted"/>
<dbReference type="Proteomes" id="UP000292052">
    <property type="component" value="Unassembled WGS sequence"/>
</dbReference>
<evidence type="ECO:0000313" key="3">
    <source>
        <dbReference type="Proteomes" id="UP000292052"/>
    </source>
</evidence>
<dbReference type="STRING" id="1661398.A0A482VY85"/>
<organism evidence="2 3">
    <name type="scientific">Asbolus verrucosus</name>
    <name type="common">Desert ironclad beetle</name>
    <dbReference type="NCBI Taxonomy" id="1661398"/>
    <lineage>
        <taxon>Eukaryota</taxon>
        <taxon>Metazoa</taxon>
        <taxon>Ecdysozoa</taxon>
        <taxon>Arthropoda</taxon>
        <taxon>Hexapoda</taxon>
        <taxon>Insecta</taxon>
        <taxon>Pterygota</taxon>
        <taxon>Neoptera</taxon>
        <taxon>Endopterygota</taxon>
        <taxon>Coleoptera</taxon>
        <taxon>Polyphaga</taxon>
        <taxon>Cucujiformia</taxon>
        <taxon>Tenebrionidae</taxon>
        <taxon>Pimeliinae</taxon>
        <taxon>Asbolus</taxon>
    </lineage>
</organism>
<feature type="transmembrane region" description="Helical" evidence="1">
    <location>
        <begin position="42"/>
        <end position="60"/>
    </location>
</feature>
<keyword evidence="1" id="KW-0472">Membrane</keyword>
<keyword evidence="1" id="KW-0812">Transmembrane</keyword>